<keyword evidence="1" id="KW-0472">Membrane</keyword>
<dbReference type="Proteomes" id="UP001222087">
    <property type="component" value="Chromosome"/>
</dbReference>
<evidence type="ECO:0000256" key="1">
    <source>
        <dbReference type="SAM" id="Phobius"/>
    </source>
</evidence>
<gene>
    <name evidence="2" type="ORF">PXX05_01080</name>
</gene>
<evidence type="ECO:0008006" key="4">
    <source>
        <dbReference type="Google" id="ProtNLM"/>
    </source>
</evidence>
<name>A0ABY8AUG4_9GAMM</name>
<proteinExistence type="predicted"/>
<protein>
    <recommendedName>
        <fullName evidence="4">EF-hand domain-containing protein</fullName>
    </recommendedName>
</protein>
<evidence type="ECO:0000313" key="3">
    <source>
        <dbReference type="Proteomes" id="UP001222087"/>
    </source>
</evidence>
<keyword evidence="1" id="KW-1133">Transmembrane helix</keyword>
<organism evidence="2 3">
    <name type="scientific">Legionella cardiaca</name>
    <dbReference type="NCBI Taxonomy" id="1071983"/>
    <lineage>
        <taxon>Bacteria</taxon>
        <taxon>Pseudomonadati</taxon>
        <taxon>Pseudomonadota</taxon>
        <taxon>Gammaproteobacteria</taxon>
        <taxon>Legionellales</taxon>
        <taxon>Legionellaceae</taxon>
        <taxon>Legionella</taxon>
    </lineage>
</organism>
<evidence type="ECO:0000313" key="2">
    <source>
        <dbReference type="EMBL" id="WED43396.1"/>
    </source>
</evidence>
<sequence length="563" mass="64210">MWYTDLMQPLVAKITIAQQEQAKSFLKKLFSGLRNDVHKEKLPVGMLLGVIEKAYEKFQSSEDGAVNLAEFSQYVLGLAIIYSKVNEDSAFWNADFIDLCRSLTKDLNLAGDIAQVSKDIATGRKKFTTKGSISNEDKAINYLLNQLERRVFHELQFQADVNLSKIKGLFAKYPSAIPSFSEYCCDLDVTESPEFAAFLIDLENPDDTHELIKKMEEFGQRECDVEKRAEFLRFLADLRLKWGSILKESAKVNKNSTLIQEMKIKFKQQLVNETKNFILEQSSWAIMSKFANVFSAEIVLKPITMEINARIIEFYEQDLTVALNGMMAFHALYKDLQSADFLRQWQELYYKSLQLNGDKEEVMSQKAKLQSQIEDTVEPILLGNDSTIALKRIFYSKFKSFVLFPSLIERLSQQLTDFDNLPISQGIKEIERVGNTLIGVKGIAAKKLAVDLQKQWEALYFEVQKSDRDEEKIKGMKKQFHDSLHSQDDLMNTHREIWKPILINIGLALTVFGAVAIIGKTLYSGIKDNKLSFNSCLFFAKTATQQHIEELDKNLAPIAAPAA</sequence>
<keyword evidence="3" id="KW-1185">Reference proteome</keyword>
<feature type="transmembrane region" description="Helical" evidence="1">
    <location>
        <begin position="501"/>
        <end position="523"/>
    </location>
</feature>
<dbReference type="EMBL" id="CP119078">
    <property type="protein sequence ID" value="WED43396.1"/>
    <property type="molecule type" value="Genomic_DNA"/>
</dbReference>
<keyword evidence="1" id="KW-0812">Transmembrane</keyword>
<dbReference type="RefSeq" id="WP_275089205.1">
    <property type="nucleotide sequence ID" value="NZ_CP119078.1"/>
</dbReference>
<accession>A0ABY8AUG4</accession>
<reference evidence="2 3" key="1">
    <citation type="submission" date="2023-02" db="EMBL/GenBank/DDBJ databases">
        <title>Genome Sequence of L. cardiaca H63T.</title>
        <authorList>
            <person name="Lopez A.E."/>
            <person name="Cianciotto N.P."/>
        </authorList>
    </citation>
    <scope>NUCLEOTIDE SEQUENCE [LARGE SCALE GENOMIC DNA]</scope>
    <source>
        <strain evidence="2 3">H63</strain>
    </source>
</reference>